<evidence type="ECO:0000313" key="2">
    <source>
        <dbReference type="Proteomes" id="UP000217311"/>
    </source>
</evidence>
<protein>
    <submittedName>
        <fullName evidence="1">Uncharacterized protein</fullName>
    </submittedName>
</protein>
<name>A0A290MUR0_CAUVI</name>
<dbReference type="Proteomes" id="UP000217311">
    <property type="component" value="Chromosome"/>
</dbReference>
<gene>
    <name evidence="1" type="ORF">CA606_00685</name>
</gene>
<organism evidence="1 2">
    <name type="scientific">Caulobacter vibrioides</name>
    <name type="common">Caulobacter crescentus</name>
    <dbReference type="NCBI Taxonomy" id="155892"/>
    <lineage>
        <taxon>Bacteria</taxon>
        <taxon>Pseudomonadati</taxon>
        <taxon>Pseudomonadota</taxon>
        <taxon>Alphaproteobacteria</taxon>
        <taxon>Caulobacterales</taxon>
        <taxon>Caulobacteraceae</taxon>
        <taxon>Caulobacter</taxon>
    </lineage>
</organism>
<sequence length="78" mass="8491">MSVGSIWIPAFAGKVGFLEGYWRLLATHTCPLRAFGAPPPEGEEGNAPFCPLRGRTTMRSMVRWGPAACPTSTLLRRS</sequence>
<proteinExistence type="predicted"/>
<dbReference type="EMBL" id="CP023315">
    <property type="protein sequence ID" value="ATC30978.1"/>
    <property type="molecule type" value="Genomic_DNA"/>
</dbReference>
<dbReference type="AlphaFoldDB" id="A0A290MUR0"/>
<reference evidence="2" key="1">
    <citation type="submission" date="2017-09" db="EMBL/GenBank/DDBJ databases">
        <title>Genome evolution observed in wild isolates of Caulobacter crescentus.</title>
        <authorList>
            <person name="Ely B."/>
            <person name="Wilson K."/>
            <person name="Scott D."/>
        </authorList>
    </citation>
    <scope>NUCLEOTIDE SEQUENCE [LARGE SCALE GENOMIC DNA]</scope>
    <source>
        <strain evidence="2">CB13b1a</strain>
    </source>
</reference>
<evidence type="ECO:0000313" key="1">
    <source>
        <dbReference type="EMBL" id="ATC30978.1"/>
    </source>
</evidence>
<accession>A0A290MUR0</accession>